<comment type="caution">
    <text evidence="1">The sequence shown here is derived from an EMBL/GenBank/DDBJ whole genome shotgun (WGS) entry which is preliminary data.</text>
</comment>
<sequence>MVSTQSGQIDDVMEKRDNTAGWRQTYAFFSHNKSSSTIAASHCQKLPGTNRALHPHQMSDVHKVFHKTMTYQAIMTVRRLTIISAGHYKIYPQQHNSPDRQYGLVGRPFRIQCACEKGGLTAKIVKGLSPSATLLLVPASLLKQTLREANTYFSPKVTFRGLASPPEENKVKGGVQQNGELEDASRYQRQAFASPKVGFGDGFLFDCAGCHNTAVQPRQQLAERLEGPYQPEDQQQEEGSTHAARPITDNLSDIALLFSLIQNKTTKAKAKSIKAQLRRINIKLQANASDNNKADAATDLRGILQQSSNSHFRSSPITVKGKPVFKTHNCLVDKTYAKAVSKLTQTVGKSILKKLHDSRTRGINNIKPKSRTATDLFLIQQDKQLQQLELAVHFPSLILA</sequence>
<dbReference type="Proteomes" id="UP000027238">
    <property type="component" value="Unassembled WGS sequence"/>
</dbReference>
<dbReference type="EMBL" id="JMSE01000321">
    <property type="protein sequence ID" value="KDN70658.1"/>
    <property type="molecule type" value="Genomic_DNA"/>
</dbReference>
<dbReference type="eggNOG" id="ENOG502SZVV">
    <property type="taxonomic scope" value="Eukaryota"/>
</dbReference>
<dbReference type="OrthoDB" id="4811426at2759"/>
<protein>
    <submittedName>
        <fullName evidence="1">Uncharacterized protein</fullName>
    </submittedName>
</protein>
<gene>
    <name evidence="1" type="ORF">CSUB01_12116</name>
</gene>
<organism evidence="1 2">
    <name type="scientific">Colletotrichum sublineola</name>
    <name type="common">Sorghum anthracnose fungus</name>
    <dbReference type="NCBI Taxonomy" id="1173701"/>
    <lineage>
        <taxon>Eukaryota</taxon>
        <taxon>Fungi</taxon>
        <taxon>Dikarya</taxon>
        <taxon>Ascomycota</taxon>
        <taxon>Pezizomycotina</taxon>
        <taxon>Sordariomycetes</taxon>
        <taxon>Hypocreomycetidae</taxon>
        <taxon>Glomerellales</taxon>
        <taxon>Glomerellaceae</taxon>
        <taxon>Colletotrichum</taxon>
        <taxon>Colletotrichum graminicola species complex</taxon>
    </lineage>
</organism>
<dbReference type="AlphaFoldDB" id="A0A066XN82"/>
<keyword evidence="2" id="KW-1185">Reference proteome</keyword>
<dbReference type="HOGENOM" id="CLU_688894_0_0_1"/>
<dbReference type="STRING" id="1173701.A0A066XN82"/>
<proteinExistence type="predicted"/>
<evidence type="ECO:0000313" key="2">
    <source>
        <dbReference type="Proteomes" id="UP000027238"/>
    </source>
</evidence>
<accession>A0A066XN82</accession>
<evidence type="ECO:0000313" key="1">
    <source>
        <dbReference type="EMBL" id="KDN70658.1"/>
    </source>
</evidence>
<name>A0A066XN82_COLSU</name>
<reference evidence="2" key="1">
    <citation type="journal article" date="2014" name="Genome Announc.">
        <title>Draft genome sequence of Colletotrichum sublineola, a destructive pathogen of cultivated sorghum.</title>
        <authorList>
            <person name="Baroncelli R."/>
            <person name="Sanz-Martin J.M."/>
            <person name="Rech G.E."/>
            <person name="Sukno S.A."/>
            <person name="Thon M.R."/>
        </authorList>
    </citation>
    <scope>NUCLEOTIDE SEQUENCE [LARGE SCALE GENOMIC DNA]</scope>
    <source>
        <strain evidence="2">TX430BB</strain>
    </source>
</reference>